<evidence type="ECO:0000313" key="5">
    <source>
        <dbReference type="Proteomes" id="UP000286921"/>
    </source>
</evidence>
<dbReference type="Pfam" id="PF06985">
    <property type="entry name" value="HET"/>
    <property type="match status" value="1"/>
</dbReference>
<dbReference type="EMBL" id="BDHI01000015">
    <property type="protein sequence ID" value="GCB23694.1"/>
    <property type="molecule type" value="Genomic_DNA"/>
</dbReference>
<organism evidence="4 5">
    <name type="scientific">Aspergillus awamori</name>
    <name type="common">Black koji mold</name>
    <dbReference type="NCBI Taxonomy" id="105351"/>
    <lineage>
        <taxon>Eukaryota</taxon>
        <taxon>Fungi</taxon>
        <taxon>Dikarya</taxon>
        <taxon>Ascomycota</taxon>
        <taxon>Pezizomycotina</taxon>
        <taxon>Eurotiomycetes</taxon>
        <taxon>Eurotiomycetidae</taxon>
        <taxon>Eurotiales</taxon>
        <taxon>Aspergillaceae</taxon>
        <taxon>Aspergillus</taxon>
    </lineage>
</organism>
<dbReference type="InterPro" id="IPR002110">
    <property type="entry name" value="Ankyrin_rpt"/>
</dbReference>
<sequence>MRLLNTCLSDSGEFVIQDFLNYELPPYAILSHTWGKEEVTYQEINANSAKGKSGYKKITQYCSVAKADGYDYVWIDTCCIDKTSSAELSEAINSMYLWYQKAEVCYAILADVRSEEEIAQSKWLTRGWTLQELIAPSRVIFLNERWEVLGDRATLRDRLSEYTGIPAGILSGEDDLETSSVAQRMSWAAKRQTSRVEDRAYSLMGIFNVNMPLIYGEGENAFIRLQEEIMRISDDQSLFAWTSSDDRGGLLATSPAAFAHSHNIVRFNPYGSLDNPFTVNSRGVHLDIGFAGISIDGLGVAILNCVERTCTERTQQDKVIAIYLEDLTFTMHLFKRVQSGLLRHIDLRIFRPTQYPVRRICVRGGRTMLIQKRTAVEQDGISPEETHIIEELRLPMRYRDPAALLVATEAGIRGGVWLLLTHSDIGIEITNHNGQTPLSLAAENGQEEIVQMLLERGASIETKSSKYQTPLSLAAANGHERIVQMLLKRGASIETKSSKYQTPLSLAAENGHENIVQMLLERGASVETINSDNQTPLSLAAANGHERIVQKLLKRGATTETRSSKDQTPLSLAAENGHEKIVQMLLEIGAAIKAKGQWGERTPLSLAAANGHEGIVQILLARGAANKTNDRWLQMPLWKATENGHEGTVKMLLERCDDTENQNTWRWDSLLSLATENGHEGIVKMLLERGAKSRQHIRTARRLQRMAMRLLPASSHAAT</sequence>
<feature type="repeat" description="ANK" evidence="1">
    <location>
        <begin position="499"/>
        <end position="531"/>
    </location>
</feature>
<dbReference type="Proteomes" id="UP000286921">
    <property type="component" value="Unassembled WGS sequence"/>
</dbReference>
<dbReference type="PROSITE" id="PS50297">
    <property type="entry name" value="ANK_REP_REGION"/>
    <property type="match status" value="6"/>
</dbReference>
<dbReference type="PANTHER" id="PTHR10622">
    <property type="entry name" value="HET DOMAIN-CONTAINING PROTEIN"/>
    <property type="match status" value="1"/>
</dbReference>
<keyword evidence="5" id="KW-1185">Reference proteome</keyword>
<dbReference type="Pfam" id="PF00023">
    <property type="entry name" value="Ank"/>
    <property type="match status" value="2"/>
</dbReference>
<feature type="repeat" description="ANK" evidence="1">
    <location>
        <begin position="599"/>
        <end position="631"/>
    </location>
</feature>
<feature type="repeat" description="ANK" evidence="1">
    <location>
        <begin position="433"/>
        <end position="465"/>
    </location>
</feature>
<feature type="domain" description="Heterokaryon incompatibility" evidence="2">
    <location>
        <begin position="27"/>
        <end position="115"/>
    </location>
</feature>
<proteinExistence type="predicted"/>
<dbReference type="AlphaFoldDB" id="A0A401KWK9"/>
<dbReference type="InterPro" id="IPR058525">
    <property type="entry name" value="DUF8212"/>
</dbReference>
<comment type="caution">
    <text evidence="4">The sequence shown here is derived from an EMBL/GenBank/DDBJ whole genome shotgun (WGS) entry which is preliminary data.</text>
</comment>
<dbReference type="InterPro" id="IPR010730">
    <property type="entry name" value="HET"/>
</dbReference>
<evidence type="ECO:0000256" key="1">
    <source>
        <dbReference type="PROSITE-ProRule" id="PRU00023"/>
    </source>
</evidence>
<dbReference type="PROSITE" id="PS50088">
    <property type="entry name" value="ANK_REPEAT"/>
    <property type="match status" value="6"/>
</dbReference>
<dbReference type="Pfam" id="PF12796">
    <property type="entry name" value="Ank_2"/>
    <property type="match status" value="2"/>
</dbReference>
<dbReference type="PRINTS" id="PR01415">
    <property type="entry name" value="ANKYRIN"/>
</dbReference>
<evidence type="ECO:0000259" key="3">
    <source>
        <dbReference type="Pfam" id="PF26640"/>
    </source>
</evidence>
<dbReference type="PANTHER" id="PTHR10622:SF10">
    <property type="entry name" value="HET DOMAIN-CONTAINING PROTEIN"/>
    <property type="match status" value="1"/>
</dbReference>
<dbReference type="InterPro" id="IPR036770">
    <property type="entry name" value="Ankyrin_rpt-contain_sf"/>
</dbReference>
<reference evidence="4 5" key="1">
    <citation type="submission" date="2016-09" db="EMBL/GenBank/DDBJ databases">
        <title>Aspergillus awamori IFM 58123T.</title>
        <authorList>
            <person name="Kusuya Y."/>
            <person name="Shimizu M."/>
            <person name="Takahashi H."/>
            <person name="Yaguchi T."/>
        </authorList>
    </citation>
    <scope>NUCLEOTIDE SEQUENCE [LARGE SCALE GENOMIC DNA]</scope>
    <source>
        <strain evidence="4 5">IFM 58123</strain>
    </source>
</reference>
<gene>
    <name evidence="4" type="ORF">AAWM_06579</name>
</gene>
<feature type="repeat" description="ANK" evidence="1">
    <location>
        <begin position="532"/>
        <end position="564"/>
    </location>
</feature>
<dbReference type="STRING" id="105351.A0A401KWK9"/>
<evidence type="ECO:0000259" key="2">
    <source>
        <dbReference type="Pfam" id="PF06985"/>
    </source>
</evidence>
<accession>A0A401KWK9</accession>
<name>A0A401KWK9_ASPAW</name>
<feature type="domain" description="DUF8212" evidence="3">
    <location>
        <begin position="220"/>
        <end position="257"/>
    </location>
</feature>
<feature type="repeat" description="ANK" evidence="1">
    <location>
        <begin position="466"/>
        <end position="498"/>
    </location>
</feature>
<dbReference type="SMART" id="SM00248">
    <property type="entry name" value="ANK"/>
    <property type="match status" value="8"/>
</dbReference>
<dbReference type="Pfam" id="PF26640">
    <property type="entry name" value="DUF8212"/>
    <property type="match status" value="1"/>
</dbReference>
<dbReference type="Gene3D" id="1.25.40.20">
    <property type="entry name" value="Ankyrin repeat-containing domain"/>
    <property type="match status" value="3"/>
</dbReference>
<keyword evidence="1" id="KW-0040">ANK repeat</keyword>
<dbReference type="SUPFAM" id="SSF48403">
    <property type="entry name" value="Ankyrin repeat"/>
    <property type="match status" value="1"/>
</dbReference>
<feature type="repeat" description="ANK" evidence="1">
    <location>
        <begin position="565"/>
        <end position="597"/>
    </location>
</feature>
<evidence type="ECO:0000313" key="4">
    <source>
        <dbReference type="EMBL" id="GCB23694.1"/>
    </source>
</evidence>
<protein>
    <submittedName>
        <fullName evidence="4">Vegetative incompatibility protein HET-E-1</fullName>
    </submittedName>
</protein>